<dbReference type="Gene3D" id="1.10.630.10">
    <property type="entry name" value="Cytochrome P450"/>
    <property type="match status" value="2"/>
</dbReference>
<reference evidence="1 2" key="1">
    <citation type="submission" date="2019-07" db="EMBL/GenBank/DDBJ databases">
        <title>Lentzea xizangensis sp. nov., isolated from Qinghai-Tibetan Plateau Soils.</title>
        <authorList>
            <person name="Huang J."/>
        </authorList>
    </citation>
    <scope>NUCLEOTIDE SEQUENCE [LARGE SCALE GENOMIC DNA]</scope>
    <source>
        <strain evidence="1 2">FXJ1.1311</strain>
    </source>
</reference>
<evidence type="ECO:0000313" key="2">
    <source>
        <dbReference type="Proteomes" id="UP000316639"/>
    </source>
</evidence>
<sequence length="372" mass="41811">MIFSVLLTPLAKGVIIRRPRVMALAERQQWDACGIRAMQRLRAKHGLAPYPLRIFGRQFALLIDPAEVERVLEHSPEPFAPATREKTAALRHFQPHGVLTSRGELRELRRAFNEIVLAADVDVEAVVEYEVDRMLQHTTTLDWDTFAVCWWRIVRRIVLGTGARDDNGLTDSLAALRRAANWAFLRPQRRGLRRRFQRGLAVHLDRAEQGTLAAAIADVPVAPGVDPYGQVPHWLFAFDAAGMSTFRALTLPPDDLAVLEAVRLWPTTPLLLRESTVDGTTYLIYTPFFHRDDETLPFAHRFAPEIWRNGRKPALVPFSAGPGVCPGRDLVLRTGAAVLTALRARHHFTPSVSFGPELPATLNHFGLRFEVN</sequence>
<dbReference type="GO" id="GO:0004497">
    <property type="term" value="F:monooxygenase activity"/>
    <property type="evidence" value="ECO:0007669"/>
    <property type="project" value="InterPro"/>
</dbReference>
<dbReference type="InterPro" id="IPR036396">
    <property type="entry name" value="Cyt_P450_sf"/>
</dbReference>
<dbReference type="GO" id="GO:0005506">
    <property type="term" value="F:iron ion binding"/>
    <property type="evidence" value="ECO:0007669"/>
    <property type="project" value="InterPro"/>
</dbReference>
<dbReference type="OrthoDB" id="7376058at2"/>
<comment type="caution">
    <text evidence="1">The sequence shown here is derived from an EMBL/GenBank/DDBJ whole genome shotgun (WGS) entry which is preliminary data.</text>
</comment>
<protein>
    <submittedName>
        <fullName evidence="1">Cytochrome P450</fullName>
    </submittedName>
</protein>
<dbReference type="SUPFAM" id="SSF48264">
    <property type="entry name" value="Cytochrome P450"/>
    <property type="match status" value="1"/>
</dbReference>
<evidence type="ECO:0000313" key="1">
    <source>
        <dbReference type="EMBL" id="TWP53363.1"/>
    </source>
</evidence>
<proteinExistence type="predicted"/>
<keyword evidence="2" id="KW-1185">Reference proteome</keyword>
<dbReference type="GO" id="GO:0020037">
    <property type="term" value="F:heme binding"/>
    <property type="evidence" value="ECO:0007669"/>
    <property type="project" value="InterPro"/>
</dbReference>
<organism evidence="1 2">
    <name type="scientific">Lentzea tibetensis</name>
    <dbReference type="NCBI Taxonomy" id="2591470"/>
    <lineage>
        <taxon>Bacteria</taxon>
        <taxon>Bacillati</taxon>
        <taxon>Actinomycetota</taxon>
        <taxon>Actinomycetes</taxon>
        <taxon>Pseudonocardiales</taxon>
        <taxon>Pseudonocardiaceae</taxon>
        <taxon>Lentzea</taxon>
    </lineage>
</organism>
<dbReference type="EMBL" id="VOBR01000003">
    <property type="protein sequence ID" value="TWP53363.1"/>
    <property type="molecule type" value="Genomic_DNA"/>
</dbReference>
<dbReference type="GO" id="GO:0016705">
    <property type="term" value="F:oxidoreductase activity, acting on paired donors, with incorporation or reduction of molecular oxygen"/>
    <property type="evidence" value="ECO:0007669"/>
    <property type="project" value="InterPro"/>
</dbReference>
<dbReference type="AlphaFoldDB" id="A0A563F0E5"/>
<gene>
    <name evidence="1" type="ORF">FKR81_05190</name>
</gene>
<accession>A0A563F0E5</accession>
<dbReference type="RefSeq" id="WP_146349774.1">
    <property type="nucleotide sequence ID" value="NZ_VOBR01000003.1"/>
</dbReference>
<name>A0A563F0E5_9PSEU</name>
<dbReference type="Proteomes" id="UP000316639">
    <property type="component" value="Unassembled WGS sequence"/>
</dbReference>